<feature type="binding site" evidence="8">
    <location>
        <position position="442"/>
    </location>
    <ligand>
        <name>Zn(2+)</name>
        <dbReference type="ChEBI" id="CHEBI:29105"/>
        <label>1</label>
    </ligand>
</feature>
<feature type="binding site" evidence="8">
    <location>
        <position position="413"/>
    </location>
    <ligand>
        <name>Zn(2+)</name>
        <dbReference type="ChEBI" id="CHEBI:29105"/>
        <label>2</label>
    </ligand>
</feature>
<dbReference type="GO" id="GO:0006302">
    <property type="term" value="P:double-strand break repair"/>
    <property type="evidence" value="ECO:0007669"/>
    <property type="project" value="InterPro"/>
</dbReference>
<dbReference type="EMBL" id="JACRUO010000001">
    <property type="protein sequence ID" value="MBD3688791.1"/>
    <property type="molecule type" value="Genomic_DNA"/>
</dbReference>
<protein>
    <recommendedName>
        <fullName evidence="8">Probable replication restart protein PriA</fullName>
    </recommendedName>
    <alternativeName>
        <fullName evidence="8">Putative ATP-dependent DNA helicase PriA</fullName>
    </alternativeName>
</protein>
<dbReference type="InterPro" id="IPR027417">
    <property type="entry name" value="P-loop_NTPase"/>
</dbReference>
<keyword evidence="7 8" id="KW-0238">DNA-binding</keyword>
<dbReference type="HAMAP" id="MF_00983">
    <property type="entry name" value="PriA"/>
    <property type="match status" value="1"/>
</dbReference>
<dbReference type="GO" id="GO:0008270">
    <property type="term" value="F:zinc ion binding"/>
    <property type="evidence" value="ECO:0007669"/>
    <property type="project" value="UniProtKB-UniRule"/>
</dbReference>
<dbReference type="GO" id="GO:0006270">
    <property type="term" value="P:DNA replication initiation"/>
    <property type="evidence" value="ECO:0007669"/>
    <property type="project" value="TreeGrafter"/>
</dbReference>
<keyword evidence="6 8" id="KW-0067">ATP-binding</keyword>
<keyword evidence="3 8" id="KW-0479">Metal-binding</keyword>
<comment type="subunit">
    <text evidence="8">Component of the replication restart primosome.</text>
</comment>
<dbReference type="PANTHER" id="PTHR30580:SF0">
    <property type="entry name" value="PRIMOSOMAL PROTEIN N"/>
    <property type="match status" value="1"/>
</dbReference>
<dbReference type="Pfam" id="PF17764">
    <property type="entry name" value="PriA_3primeBD"/>
    <property type="match status" value="1"/>
</dbReference>
<name>A0A8I0KN15_9ACTO</name>
<accession>A0A8I0KN15</accession>
<evidence type="ECO:0000256" key="3">
    <source>
        <dbReference type="ARBA" id="ARBA00022723"/>
    </source>
</evidence>
<keyword evidence="4 8" id="KW-0547">Nucleotide-binding</keyword>
<feature type="binding site" evidence="8">
    <location>
        <position position="430"/>
    </location>
    <ligand>
        <name>Zn(2+)</name>
        <dbReference type="ChEBI" id="CHEBI:29105"/>
        <label>2</label>
    </ligand>
</feature>
<dbReference type="InterPro" id="IPR042115">
    <property type="entry name" value="PriA_3primeBD_sf"/>
</dbReference>
<evidence type="ECO:0000259" key="9">
    <source>
        <dbReference type="Pfam" id="PF17764"/>
    </source>
</evidence>
<dbReference type="GO" id="GO:0003677">
    <property type="term" value="F:DNA binding"/>
    <property type="evidence" value="ECO:0007669"/>
    <property type="project" value="UniProtKB-UniRule"/>
</dbReference>
<dbReference type="InterPro" id="IPR005259">
    <property type="entry name" value="PriA"/>
</dbReference>
<keyword evidence="11" id="KW-1185">Reference proteome</keyword>
<evidence type="ECO:0000313" key="11">
    <source>
        <dbReference type="Proteomes" id="UP000627538"/>
    </source>
</evidence>
<keyword evidence="1 8" id="KW-0639">Primosome</keyword>
<comment type="similarity">
    <text evidence="8">Belongs to the helicase family. PriA subfamily.</text>
</comment>
<dbReference type="RefSeq" id="WP_191070891.1">
    <property type="nucleotide sequence ID" value="NZ_CP060506.1"/>
</dbReference>
<evidence type="ECO:0000256" key="1">
    <source>
        <dbReference type="ARBA" id="ARBA00022515"/>
    </source>
</evidence>
<dbReference type="GO" id="GO:0005524">
    <property type="term" value="F:ATP binding"/>
    <property type="evidence" value="ECO:0007669"/>
    <property type="project" value="UniProtKB-UniRule"/>
</dbReference>
<feature type="binding site" evidence="8">
    <location>
        <position position="404"/>
    </location>
    <ligand>
        <name>Zn(2+)</name>
        <dbReference type="ChEBI" id="CHEBI:29105"/>
        <label>1</label>
    </ligand>
</feature>
<dbReference type="PANTHER" id="PTHR30580">
    <property type="entry name" value="PRIMOSOMAL PROTEIN N"/>
    <property type="match status" value="1"/>
</dbReference>
<feature type="binding site" evidence="8">
    <location>
        <position position="416"/>
    </location>
    <ligand>
        <name>Zn(2+)</name>
        <dbReference type="ChEBI" id="CHEBI:29105"/>
        <label>2</label>
    </ligand>
</feature>
<dbReference type="SUPFAM" id="SSF52540">
    <property type="entry name" value="P-loop containing nucleoside triphosphate hydrolases"/>
    <property type="match status" value="1"/>
</dbReference>
<comment type="caution">
    <text evidence="10">The sequence shown here is derived from an EMBL/GenBank/DDBJ whole genome shotgun (WGS) entry which is preliminary data.</text>
</comment>
<keyword evidence="5 8" id="KW-0862">Zinc</keyword>
<keyword evidence="2 8" id="KW-0235">DNA replication</keyword>
<dbReference type="Gene3D" id="3.40.1440.60">
    <property type="entry name" value="PriA, 3(prime) DNA-binding domain"/>
    <property type="match status" value="1"/>
</dbReference>
<dbReference type="GO" id="GO:0043138">
    <property type="term" value="F:3'-5' DNA helicase activity"/>
    <property type="evidence" value="ECO:0007669"/>
    <property type="project" value="TreeGrafter"/>
</dbReference>
<sequence>MSASRDQLALWAPTHAQRTIDSDVADPVARVLLDRSEPHLDHPFDYLVPAKLAERAQPGRRARVRLAGKLVDAWILERTDTTTHTGTLQPLSSVSHTVSVLTEQIYEVAREVAHRYAGVTAEVLAQAIPPRHGITEEKILEVGREVRFPDHHLGASAWETWRQGQAFLAHLAGGDSPRAVWQALPGLGEASPEAMMAAAVEACLASGRSVIVMAPTIDAVERAAQAVRERVGQGEPVEILHSRLAPSARYGAFMRALLGQTRVVIGMQSAVYAPLARLGLIVMWDDGADAYASRRAPYVHARVAAVTRARHARCGLLIGSYARTCASQLLVESGWAHPISPPIAHVRAATPQVDIIDDEWRAQRGGSGKGRIPARVQAIVREALRAGPVLVHVPRAGYIPVIRCGECGASARCGSCGGPLAAQRGGAIACAWCGRDGEMTACAQCGKRRWRAGRVGSERTAEELGRAFAGTPVISSSSDAGVIDSLDSRPRLIVATAGAEPHVEGGYAAGLILDAHVLLARPELWVPEEALRRWFAIGALVRPTGRLLIVGDVSTRLAQTCIRWDGTGLAASALEERRALAFPPVARLATVSGDERDVADFLARLDPHLPVLGPLPSERAGEARAIVRAKPDESHEFTDELLRVAAARSISRLRRVRIQVDPATM</sequence>
<dbReference type="GO" id="GO:0006269">
    <property type="term" value="P:DNA replication, synthesis of primer"/>
    <property type="evidence" value="ECO:0007669"/>
    <property type="project" value="UniProtKB-KW"/>
</dbReference>
<comment type="function">
    <text evidence="8">Initiates the restart of stalled replication forks, which reloads the replicative helicase on sites other than the origin of replication. Recognizes and binds to abandoned replication forks and remodels them to uncover a helicase loading site. Promotes assembly of the primosome at these replication forks.</text>
</comment>
<proteinExistence type="inferred from homology"/>
<evidence type="ECO:0000256" key="8">
    <source>
        <dbReference type="HAMAP-Rule" id="MF_00983"/>
    </source>
</evidence>
<reference evidence="10 11" key="1">
    <citation type="submission" date="2020-08" db="EMBL/GenBank/DDBJ databases">
        <title>Winkia gen. nov., sp. nov., isolated from faeces of the Anser albifrons in China.</title>
        <authorList>
            <person name="Liu Q."/>
        </authorList>
    </citation>
    <scope>NUCLEOTIDE SEQUENCE [LARGE SCALE GENOMIC DNA]</scope>
    <source>
        <strain evidence="10 11">C62</strain>
    </source>
</reference>
<dbReference type="Proteomes" id="UP000627538">
    <property type="component" value="Unassembled WGS sequence"/>
</dbReference>
<feature type="binding site" evidence="8">
    <location>
        <position position="433"/>
    </location>
    <ligand>
        <name>Zn(2+)</name>
        <dbReference type="ChEBI" id="CHEBI:29105"/>
        <label>2</label>
    </ligand>
</feature>
<evidence type="ECO:0000256" key="4">
    <source>
        <dbReference type="ARBA" id="ARBA00022741"/>
    </source>
</evidence>
<evidence type="ECO:0000256" key="7">
    <source>
        <dbReference type="ARBA" id="ARBA00023125"/>
    </source>
</evidence>
<evidence type="ECO:0000313" key="10">
    <source>
        <dbReference type="EMBL" id="MBD3688791.1"/>
    </source>
</evidence>
<dbReference type="AlphaFoldDB" id="A0A8I0KN15"/>
<evidence type="ECO:0000256" key="2">
    <source>
        <dbReference type="ARBA" id="ARBA00022705"/>
    </source>
</evidence>
<evidence type="ECO:0000256" key="6">
    <source>
        <dbReference type="ARBA" id="ARBA00022840"/>
    </source>
</evidence>
<comment type="caution">
    <text evidence="8">As this protein does not have any detectable helicase domains, it probably does not have helicase activity.</text>
</comment>
<feature type="domain" description="Primosomal protein N' 3' DNA-binding" evidence="9">
    <location>
        <begin position="30"/>
        <end position="129"/>
    </location>
</feature>
<evidence type="ECO:0000256" key="5">
    <source>
        <dbReference type="ARBA" id="ARBA00022833"/>
    </source>
</evidence>
<feature type="binding site" evidence="8">
    <location>
        <position position="445"/>
    </location>
    <ligand>
        <name>Zn(2+)</name>
        <dbReference type="ChEBI" id="CHEBI:29105"/>
        <label>1</label>
    </ligand>
</feature>
<dbReference type="Gene3D" id="3.40.50.300">
    <property type="entry name" value="P-loop containing nucleotide triphosphate hydrolases"/>
    <property type="match status" value="1"/>
</dbReference>
<dbReference type="InterPro" id="IPR041222">
    <property type="entry name" value="PriA_3primeBD"/>
</dbReference>
<dbReference type="GO" id="GO:0006310">
    <property type="term" value="P:DNA recombination"/>
    <property type="evidence" value="ECO:0007669"/>
    <property type="project" value="InterPro"/>
</dbReference>
<feature type="binding site" evidence="8">
    <location>
        <position position="407"/>
    </location>
    <ligand>
        <name>Zn(2+)</name>
        <dbReference type="ChEBI" id="CHEBI:29105"/>
        <label>1</label>
    </ligand>
</feature>
<organism evidence="10 11">
    <name type="scientific">Nanchangia anserum</name>
    <dbReference type="NCBI Taxonomy" id="2692125"/>
    <lineage>
        <taxon>Bacteria</taxon>
        <taxon>Bacillati</taxon>
        <taxon>Actinomycetota</taxon>
        <taxon>Actinomycetes</taxon>
        <taxon>Actinomycetales</taxon>
        <taxon>Actinomycetaceae</taxon>
        <taxon>Nanchangia</taxon>
    </lineage>
</organism>
<comment type="cofactor">
    <cofactor evidence="8">
        <name>Zn(2+)</name>
        <dbReference type="ChEBI" id="CHEBI:29105"/>
    </cofactor>
    <text evidence="8">Binds 2 zinc ions per subunit.</text>
</comment>
<gene>
    <name evidence="8" type="primary">priA</name>
    <name evidence="10" type="ORF">H8R10_00835</name>
</gene>
<dbReference type="GO" id="GO:1990077">
    <property type="term" value="C:primosome complex"/>
    <property type="evidence" value="ECO:0007669"/>
    <property type="project" value="UniProtKB-UniRule"/>
</dbReference>